<dbReference type="Pfam" id="PF05521">
    <property type="entry name" value="Phage_HCP"/>
    <property type="match status" value="1"/>
</dbReference>
<dbReference type="Proteomes" id="UP000019681">
    <property type="component" value="Unassembled WGS sequence"/>
</dbReference>
<organism evidence="1 2">
    <name type="scientific">Fervidicella metallireducens AeB</name>
    <dbReference type="NCBI Taxonomy" id="1403537"/>
    <lineage>
        <taxon>Bacteria</taxon>
        <taxon>Bacillati</taxon>
        <taxon>Bacillota</taxon>
        <taxon>Clostridia</taxon>
        <taxon>Eubacteriales</taxon>
        <taxon>Clostridiaceae</taxon>
        <taxon>Fervidicella</taxon>
    </lineage>
</organism>
<dbReference type="InterPro" id="IPR038666">
    <property type="entry name" value="SSP1_head-tail_sf"/>
</dbReference>
<reference evidence="1 2" key="1">
    <citation type="journal article" date="2014" name="Genome Announc.">
        <title>Draft Genome Sequence of Fervidicella metallireducens Strain AeBT, an Iron-Reducing Thermoanaerobe from the Great Artesian Basin.</title>
        <authorList>
            <person name="Patel B.K."/>
        </authorList>
    </citation>
    <scope>NUCLEOTIDE SEQUENCE [LARGE SCALE GENOMIC DNA]</scope>
    <source>
        <strain evidence="1 2">AeB</strain>
    </source>
</reference>
<dbReference type="InterPro" id="IPR008767">
    <property type="entry name" value="Phage_SPP1_head-tail_adaptor"/>
</dbReference>
<dbReference type="GeneID" id="35805267"/>
<dbReference type="EMBL" id="AZQP01000031">
    <property type="protein sequence ID" value="EYE88034.1"/>
    <property type="molecule type" value="Genomic_DNA"/>
</dbReference>
<gene>
    <name evidence="1" type="ORF">Q428_10270</name>
</gene>
<dbReference type="Gene3D" id="2.40.10.270">
    <property type="entry name" value="Bacteriophage SPP1 head-tail adaptor protein"/>
    <property type="match status" value="1"/>
</dbReference>
<dbReference type="STRING" id="1403537.Q428_10270"/>
<dbReference type="OrthoDB" id="9808209at2"/>
<proteinExistence type="predicted"/>
<accession>A0A017RUH5</accession>
<evidence type="ECO:0000313" key="2">
    <source>
        <dbReference type="Proteomes" id="UP000019681"/>
    </source>
</evidence>
<name>A0A017RUH5_9CLOT</name>
<dbReference type="AlphaFoldDB" id="A0A017RUH5"/>
<evidence type="ECO:0000313" key="1">
    <source>
        <dbReference type="EMBL" id="EYE88034.1"/>
    </source>
</evidence>
<keyword evidence="2" id="KW-1185">Reference proteome</keyword>
<dbReference type="NCBIfam" id="TIGR01563">
    <property type="entry name" value="gp16_SPP1"/>
    <property type="match status" value="1"/>
</dbReference>
<comment type="caution">
    <text evidence="1">The sequence shown here is derived from an EMBL/GenBank/DDBJ whole genome shotgun (WGS) entry which is preliminary data.</text>
</comment>
<protein>
    <submittedName>
        <fullName evidence="1">Head-tail adaptor protein</fullName>
    </submittedName>
</protein>
<sequence length="108" mass="12616">MKAEDLRHRIKLQKNTVQTDDNGFETETWTDFKELWAAVTNLHGREYFEAAAVHAENTVKFTIRYVPNIETTMRILFKGKQYNITSIDNIKYANKFIEIKAMEVDISG</sequence>
<dbReference type="RefSeq" id="WP_011838217.1">
    <property type="nucleotide sequence ID" value="NZ_AZQP01000031.1"/>
</dbReference>